<comment type="caution">
    <text evidence="3">The sequence shown here is derived from an EMBL/GenBank/DDBJ whole genome shotgun (WGS) entry which is preliminary data.</text>
</comment>
<sequence>MKTIRVIIILLICNISLYAQHQNLDKQQKSIASISALTAKSDWEVLKTELSKGLDNGLTINQIKEELVHLYAYVGFPKSIMGLRTFLTVLDERKANGIKDNLGKEASPIDDTNPKYERGKKVLEELTKNPLSETKPDYQQFSPEIDTFLKEHLFADIFERDVLSFQQRELITVSALIALGNVEPMLKGHLGICIKQGLTKDQLIQVVETLKPYLNNYKLKSANDIIEGL</sequence>
<keyword evidence="1" id="KW-0732">Signal</keyword>
<dbReference type="EMBL" id="JBHUOJ010000016">
    <property type="protein sequence ID" value="MFD2833148.1"/>
    <property type="molecule type" value="Genomic_DNA"/>
</dbReference>
<feature type="chain" id="PRO_5047384406" evidence="1">
    <location>
        <begin position="22"/>
        <end position="229"/>
    </location>
</feature>
<reference evidence="4" key="1">
    <citation type="journal article" date="2019" name="Int. J. Syst. Evol. Microbiol.">
        <title>The Global Catalogue of Microorganisms (GCM) 10K type strain sequencing project: providing services to taxonomists for standard genome sequencing and annotation.</title>
        <authorList>
            <consortium name="The Broad Institute Genomics Platform"/>
            <consortium name="The Broad Institute Genome Sequencing Center for Infectious Disease"/>
            <person name="Wu L."/>
            <person name="Ma J."/>
        </authorList>
    </citation>
    <scope>NUCLEOTIDE SEQUENCE [LARGE SCALE GENOMIC DNA]</scope>
    <source>
        <strain evidence="4">KCTC 52925</strain>
    </source>
</reference>
<protein>
    <submittedName>
        <fullName evidence="3">Carboxymuconolactone decarboxylase family protein</fullName>
    </submittedName>
</protein>
<dbReference type="Pfam" id="PF02627">
    <property type="entry name" value="CMD"/>
    <property type="match status" value="1"/>
</dbReference>
<evidence type="ECO:0000313" key="4">
    <source>
        <dbReference type="Proteomes" id="UP001597438"/>
    </source>
</evidence>
<keyword evidence="4" id="KW-1185">Reference proteome</keyword>
<dbReference type="Proteomes" id="UP001597438">
    <property type="component" value="Unassembled WGS sequence"/>
</dbReference>
<accession>A0ABW5X3N1</accession>
<proteinExistence type="predicted"/>
<dbReference type="InterPro" id="IPR029032">
    <property type="entry name" value="AhpD-like"/>
</dbReference>
<organism evidence="3 4">
    <name type="scientific">Christiangramia antarctica</name>
    <dbReference type="NCBI Taxonomy" id="2058158"/>
    <lineage>
        <taxon>Bacteria</taxon>
        <taxon>Pseudomonadati</taxon>
        <taxon>Bacteroidota</taxon>
        <taxon>Flavobacteriia</taxon>
        <taxon>Flavobacteriales</taxon>
        <taxon>Flavobacteriaceae</taxon>
        <taxon>Christiangramia</taxon>
    </lineage>
</organism>
<dbReference type="SUPFAM" id="SSF69118">
    <property type="entry name" value="AhpD-like"/>
    <property type="match status" value="1"/>
</dbReference>
<evidence type="ECO:0000256" key="1">
    <source>
        <dbReference type="SAM" id="SignalP"/>
    </source>
</evidence>
<evidence type="ECO:0000313" key="3">
    <source>
        <dbReference type="EMBL" id="MFD2833148.1"/>
    </source>
</evidence>
<dbReference type="InterPro" id="IPR052512">
    <property type="entry name" value="4CMD/NDH-1_regulator"/>
</dbReference>
<dbReference type="Gene3D" id="1.20.1290.10">
    <property type="entry name" value="AhpD-like"/>
    <property type="match status" value="1"/>
</dbReference>
<evidence type="ECO:0000259" key="2">
    <source>
        <dbReference type="Pfam" id="PF02627"/>
    </source>
</evidence>
<feature type="domain" description="Carboxymuconolactone decarboxylase-like" evidence="2">
    <location>
        <begin position="143"/>
        <end position="214"/>
    </location>
</feature>
<name>A0ABW5X3N1_9FLAO</name>
<feature type="signal peptide" evidence="1">
    <location>
        <begin position="1"/>
        <end position="21"/>
    </location>
</feature>
<dbReference type="InterPro" id="IPR003779">
    <property type="entry name" value="CMD-like"/>
</dbReference>
<gene>
    <name evidence="3" type="ORF">ACFSYS_07580</name>
</gene>
<dbReference type="PANTHER" id="PTHR33570:SF2">
    <property type="entry name" value="CARBOXYMUCONOLACTONE DECARBOXYLASE-LIKE DOMAIN-CONTAINING PROTEIN"/>
    <property type="match status" value="1"/>
</dbReference>
<dbReference type="RefSeq" id="WP_251740917.1">
    <property type="nucleotide sequence ID" value="NZ_JBHUOJ010000016.1"/>
</dbReference>
<dbReference type="PANTHER" id="PTHR33570">
    <property type="entry name" value="4-CARBOXYMUCONOLACTONE DECARBOXYLASE FAMILY PROTEIN"/>
    <property type="match status" value="1"/>
</dbReference>